<accession>A0A0K2U456</accession>
<keyword evidence="1" id="KW-0812">Transmembrane</keyword>
<proteinExistence type="predicted"/>
<name>A0A0K2U456_LEPSM</name>
<protein>
    <submittedName>
        <fullName evidence="2">Uncharacterized protein</fullName>
    </submittedName>
</protein>
<evidence type="ECO:0000313" key="2">
    <source>
        <dbReference type="EMBL" id="CDW32481.1"/>
    </source>
</evidence>
<dbReference type="AlphaFoldDB" id="A0A0K2U456"/>
<evidence type="ECO:0000256" key="1">
    <source>
        <dbReference type="SAM" id="Phobius"/>
    </source>
</evidence>
<keyword evidence="1" id="KW-1133">Transmembrane helix</keyword>
<feature type="transmembrane region" description="Helical" evidence="1">
    <location>
        <begin position="7"/>
        <end position="26"/>
    </location>
</feature>
<organism evidence="2">
    <name type="scientific">Lepeophtheirus salmonis</name>
    <name type="common">Salmon louse</name>
    <name type="synonym">Caligus salmonis</name>
    <dbReference type="NCBI Taxonomy" id="72036"/>
    <lineage>
        <taxon>Eukaryota</taxon>
        <taxon>Metazoa</taxon>
        <taxon>Ecdysozoa</taxon>
        <taxon>Arthropoda</taxon>
        <taxon>Crustacea</taxon>
        <taxon>Multicrustacea</taxon>
        <taxon>Hexanauplia</taxon>
        <taxon>Copepoda</taxon>
        <taxon>Siphonostomatoida</taxon>
        <taxon>Caligidae</taxon>
        <taxon>Lepeophtheirus</taxon>
    </lineage>
</organism>
<keyword evidence="1" id="KW-0472">Membrane</keyword>
<sequence length="53" mass="5975">METDCCCLRRIIILFIFFIFPFAELYNGAEYCILSPAKLASGIPSTQGFYSSL</sequence>
<dbReference type="EMBL" id="HACA01015120">
    <property type="protein sequence ID" value="CDW32481.1"/>
    <property type="molecule type" value="Transcribed_RNA"/>
</dbReference>
<reference evidence="2" key="1">
    <citation type="submission" date="2014-05" db="EMBL/GenBank/DDBJ databases">
        <authorList>
            <person name="Chronopoulou M."/>
        </authorList>
    </citation>
    <scope>NUCLEOTIDE SEQUENCE</scope>
    <source>
        <tissue evidence="2">Whole organism</tissue>
    </source>
</reference>